<feature type="domain" description="Phage shock protein PspC N-terminal" evidence="8">
    <location>
        <begin position="123"/>
        <end position="180"/>
    </location>
</feature>
<dbReference type="PANTHER" id="PTHR33885:SF3">
    <property type="entry name" value="PHAGE SHOCK PROTEIN C"/>
    <property type="match status" value="1"/>
</dbReference>
<keyword evidence="2" id="KW-1003">Cell membrane</keyword>
<organism evidence="10 11">
    <name type="scientific">Xylanibacter ruminicola</name>
    <name type="common">Prevotella ruminicola</name>
    <dbReference type="NCBI Taxonomy" id="839"/>
    <lineage>
        <taxon>Bacteria</taxon>
        <taxon>Pseudomonadati</taxon>
        <taxon>Bacteroidota</taxon>
        <taxon>Bacteroidia</taxon>
        <taxon>Bacteroidales</taxon>
        <taxon>Prevotellaceae</taxon>
        <taxon>Xylanibacter</taxon>
    </lineage>
</organism>
<evidence type="ECO:0000256" key="7">
    <source>
        <dbReference type="SAM" id="Phobius"/>
    </source>
</evidence>
<dbReference type="InterPro" id="IPR054321">
    <property type="entry name" value="PspC-rel_TM"/>
</dbReference>
<sequence>MKKNITINLCGRLFQIDEDAYELLQQYIDSLRSSFGKQEGGDEIVDDIEARVAELFDELRQQGIEAITIEHVKDIITRIGKPEELTGEEEKKSEEGKSTNWEEQARSAGQKIYNNVRERTAGKKLYRNPKDKMLAGVMSGLAVYTNTDPVIWRLLIILFTMCYGVGIFIYIVLALVLPEAKTPEQLLQMEGKDVTPQNLADVVVEKEKQPIQRPNLVRMFFSFLLKICFAFFVIIALIVCIGLFIGFLFALIATVSALILPLNSTVPFSLEAMGLTGVWLNNPTILGIFVAALFLALLIPIYGTIHMLLSLSGKIRPMGIIQRIVWIFLWVVAVCTAVPLAFTIADYHNQYIFHRHDSDWQTIYQGTKMSTEDADFLRQGDWNLIKAENCAHYTANGEHFSGDWDTRYLDAWNNDCKEVYQAERKENVEPGIYKLACNARAEGPGPCIYAVGDKKMLQQIPVNGNSGGAMGNGWSTVTIDSIVVTGNTIVFGVSTDESFTGKPCRAKWFSATDFELFRVEELK</sequence>
<feature type="transmembrane region" description="Helical" evidence="7">
    <location>
        <begin position="324"/>
        <end position="345"/>
    </location>
</feature>
<feature type="domain" description="PspC-related transmembrane region" evidence="9">
    <location>
        <begin position="215"/>
        <end position="345"/>
    </location>
</feature>
<dbReference type="Pfam" id="PF04024">
    <property type="entry name" value="PspC"/>
    <property type="match status" value="1"/>
</dbReference>
<comment type="caution">
    <text evidence="10">The sequence shown here is derived from an EMBL/GenBank/DDBJ whole genome shotgun (WGS) entry which is preliminary data.</text>
</comment>
<evidence type="ECO:0000256" key="6">
    <source>
        <dbReference type="SAM" id="MobiDB-lite"/>
    </source>
</evidence>
<keyword evidence="3 7" id="KW-0812">Transmembrane</keyword>
<dbReference type="Pfam" id="PF22571">
    <property type="entry name" value="LiaI-LiaF-TM_PspC"/>
    <property type="match status" value="1"/>
</dbReference>
<protein>
    <submittedName>
        <fullName evidence="10">PspC domain-containing protein</fullName>
    </submittedName>
</protein>
<reference evidence="10" key="1">
    <citation type="submission" date="2019-04" db="EMBL/GenBank/DDBJ databases">
        <title>Evolution of Biomass-Degrading Anaerobic Consortia Revealed by Metagenomics.</title>
        <authorList>
            <person name="Peng X."/>
        </authorList>
    </citation>
    <scope>NUCLEOTIDE SEQUENCE</scope>
    <source>
        <strain evidence="10">SIG141</strain>
    </source>
</reference>
<comment type="subcellular location">
    <subcellularLocation>
        <location evidence="1">Cell membrane</location>
        <topology evidence="1">Single-pass membrane protein</topology>
    </subcellularLocation>
</comment>
<gene>
    <name evidence="10" type="ORF">E7102_03285</name>
</gene>
<evidence type="ECO:0000259" key="9">
    <source>
        <dbReference type="Pfam" id="PF22571"/>
    </source>
</evidence>
<evidence type="ECO:0000256" key="5">
    <source>
        <dbReference type="ARBA" id="ARBA00023136"/>
    </source>
</evidence>
<keyword evidence="4 7" id="KW-1133">Transmembrane helix</keyword>
<dbReference type="PANTHER" id="PTHR33885">
    <property type="entry name" value="PHAGE SHOCK PROTEIN C"/>
    <property type="match status" value="1"/>
</dbReference>
<feature type="transmembrane region" description="Helical" evidence="7">
    <location>
        <begin position="150"/>
        <end position="177"/>
    </location>
</feature>
<evidence type="ECO:0000313" key="11">
    <source>
        <dbReference type="Proteomes" id="UP000763088"/>
    </source>
</evidence>
<evidence type="ECO:0000256" key="1">
    <source>
        <dbReference type="ARBA" id="ARBA00004162"/>
    </source>
</evidence>
<dbReference type="SUPFAM" id="SSF103473">
    <property type="entry name" value="MFS general substrate transporter"/>
    <property type="match status" value="1"/>
</dbReference>
<feature type="compositionally biased region" description="Basic and acidic residues" evidence="6">
    <location>
        <begin position="84"/>
        <end position="97"/>
    </location>
</feature>
<dbReference type="EMBL" id="SUYD01000003">
    <property type="protein sequence ID" value="MBE6265484.1"/>
    <property type="molecule type" value="Genomic_DNA"/>
</dbReference>
<keyword evidence="5 7" id="KW-0472">Membrane</keyword>
<dbReference type="GO" id="GO:0005886">
    <property type="term" value="C:plasma membrane"/>
    <property type="evidence" value="ECO:0007669"/>
    <property type="project" value="UniProtKB-SubCell"/>
</dbReference>
<feature type="transmembrane region" description="Helical" evidence="7">
    <location>
        <begin position="280"/>
        <end position="303"/>
    </location>
</feature>
<name>A0A928BQL9_XYLRU</name>
<dbReference type="InterPro" id="IPR052027">
    <property type="entry name" value="PspC"/>
</dbReference>
<proteinExistence type="predicted"/>
<feature type="transmembrane region" description="Helical" evidence="7">
    <location>
        <begin position="227"/>
        <end position="260"/>
    </location>
</feature>
<dbReference type="InterPro" id="IPR036259">
    <property type="entry name" value="MFS_trans_sf"/>
</dbReference>
<evidence type="ECO:0000256" key="3">
    <source>
        <dbReference type="ARBA" id="ARBA00022692"/>
    </source>
</evidence>
<evidence type="ECO:0000256" key="2">
    <source>
        <dbReference type="ARBA" id="ARBA00022475"/>
    </source>
</evidence>
<dbReference type="AlphaFoldDB" id="A0A928BQL9"/>
<accession>A0A928BQL9</accession>
<evidence type="ECO:0000313" key="10">
    <source>
        <dbReference type="EMBL" id="MBE6265484.1"/>
    </source>
</evidence>
<evidence type="ECO:0000256" key="4">
    <source>
        <dbReference type="ARBA" id="ARBA00022989"/>
    </source>
</evidence>
<dbReference type="InterPro" id="IPR007168">
    <property type="entry name" value="Phageshock_PspC_N"/>
</dbReference>
<dbReference type="Proteomes" id="UP000763088">
    <property type="component" value="Unassembled WGS sequence"/>
</dbReference>
<feature type="region of interest" description="Disordered" evidence="6">
    <location>
        <begin position="84"/>
        <end position="107"/>
    </location>
</feature>
<evidence type="ECO:0000259" key="8">
    <source>
        <dbReference type="Pfam" id="PF04024"/>
    </source>
</evidence>